<accession>A0A437QDP4</accession>
<reference evidence="3 4" key="1">
    <citation type="submission" date="2019-01" db="EMBL/GenBank/DDBJ databases">
        <authorList>
            <person name="Chen W.-M."/>
        </authorList>
    </citation>
    <scope>NUCLEOTIDE SEQUENCE [LARGE SCALE GENOMIC DNA]</scope>
    <source>
        <strain evidence="3 4">HPM-16</strain>
    </source>
</reference>
<feature type="transmembrane region" description="Helical" evidence="1">
    <location>
        <begin position="45"/>
        <end position="71"/>
    </location>
</feature>
<proteinExistence type="predicted"/>
<dbReference type="AlphaFoldDB" id="A0A437QDP4"/>
<keyword evidence="1" id="KW-0812">Transmembrane</keyword>
<evidence type="ECO:0000259" key="2">
    <source>
        <dbReference type="Pfam" id="PF09835"/>
    </source>
</evidence>
<dbReference type="Proteomes" id="UP000282818">
    <property type="component" value="Unassembled WGS sequence"/>
</dbReference>
<name>A0A437QDP4_9GAMM</name>
<organism evidence="3 4">
    <name type="scientific">Neptunomonas marina</name>
    <dbReference type="NCBI Taxonomy" id="1815562"/>
    <lineage>
        <taxon>Bacteria</taxon>
        <taxon>Pseudomonadati</taxon>
        <taxon>Pseudomonadota</taxon>
        <taxon>Gammaproteobacteria</taxon>
        <taxon>Oceanospirillales</taxon>
        <taxon>Oceanospirillaceae</taxon>
        <taxon>Neptunomonas</taxon>
    </lineage>
</organism>
<dbReference type="PANTHER" id="PTHR40547:SF1">
    <property type="entry name" value="SLL0298 PROTEIN"/>
    <property type="match status" value="1"/>
</dbReference>
<dbReference type="EMBL" id="SACQ01000001">
    <property type="protein sequence ID" value="RVU32513.1"/>
    <property type="molecule type" value="Genomic_DNA"/>
</dbReference>
<evidence type="ECO:0000313" key="4">
    <source>
        <dbReference type="Proteomes" id="UP000282818"/>
    </source>
</evidence>
<sequence>MPRKLIKKYLPDESSLRENKHLSWLGSSLHDPSLWHLTRKSVSRAFLVGIFCAFLPVPFQMIIAAVLALVIRSNIPISVGLVWLTNPLTMPPIFYFTYLVGSYLLNTPPMNIDFDLEKLHHILEQIWWPLLTGSVFCGVVFGVISYFVTSYFWVWHVRRTWSRRRLK</sequence>
<keyword evidence="1" id="KW-0472">Membrane</keyword>
<dbReference type="PANTHER" id="PTHR40547">
    <property type="entry name" value="SLL0298 PROTEIN"/>
    <property type="match status" value="1"/>
</dbReference>
<evidence type="ECO:0000313" key="3">
    <source>
        <dbReference type="EMBL" id="RVU32513.1"/>
    </source>
</evidence>
<gene>
    <name evidence="3" type="ORF">EOE65_02355</name>
</gene>
<keyword evidence="4" id="KW-1185">Reference proteome</keyword>
<dbReference type="InterPro" id="IPR018639">
    <property type="entry name" value="DUF2062"/>
</dbReference>
<feature type="transmembrane region" description="Helical" evidence="1">
    <location>
        <begin position="83"/>
        <end position="106"/>
    </location>
</feature>
<feature type="transmembrane region" description="Helical" evidence="1">
    <location>
        <begin position="126"/>
        <end position="155"/>
    </location>
</feature>
<feature type="domain" description="DUF2062" evidence="2">
    <location>
        <begin position="23"/>
        <end position="161"/>
    </location>
</feature>
<comment type="caution">
    <text evidence="3">The sequence shown here is derived from an EMBL/GenBank/DDBJ whole genome shotgun (WGS) entry which is preliminary data.</text>
</comment>
<keyword evidence="1" id="KW-1133">Transmembrane helix</keyword>
<evidence type="ECO:0000256" key="1">
    <source>
        <dbReference type="SAM" id="Phobius"/>
    </source>
</evidence>
<dbReference type="RefSeq" id="WP_127692682.1">
    <property type="nucleotide sequence ID" value="NZ_SACQ01000001.1"/>
</dbReference>
<dbReference type="Pfam" id="PF09835">
    <property type="entry name" value="DUF2062"/>
    <property type="match status" value="1"/>
</dbReference>
<protein>
    <submittedName>
        <fullName evidence="3">DUF2062 domain-containing protein</fullName>
    </submittedName>
</protein>